<sequence>MSNEHKPGDSHASLTTEAGEISCEQARQIAATWFGVEAGAVKRLISERDHNFHLQAAEGAFVLKIAHPAEDRLLANFQSEALLHVEQRDPSLHVQRVIRALGGQSELALEFEGQTRIVRMVSYLEGTLLRHAPVSPEQQFNLGVELARLGAALRDFEHPSADHMLLWDIQHVERLRPMFDVFEPLHRAWVEEALARYVEHAKPILSGLRRQVVHNDLNSDNALVDPQDPSRVAAILDFGDMVRTALVNDVVVAVAYALGDGEQLLDAPRAFVDGYQSVTPLTDDELEIFHDLLMVRMALRLTLTEWRASRFPENRDYILRNTPRTWTQFEQLRGLSREQVESALFGERGLSARAIEWRA</sequence>
<dbReference type="EC" id="2.7.1.81" evidence="7"/>
<evidence type="ECO:0000256" key="3">
    <source>
        <dbReference type="ARBA" id="ARBA00022679"/>
    </source>
</evidence>
<keyword evidence="4" id="KW-0418">Kinase</keyword>
<keyword evidence="3" id="KW-0808">Transferase</keyword>
<proteinExistence type="predicted"/>
<comment type="subcellular location">
    <subcellularLocation>
        <location evidence="1">Cytoplasm</location>
    </subcellularLocation>
</comment>
<reference evidence="10" key="1">
    <citation type="submission" date="2020-09" db="EMBL/GenBank/DDBJ databases">
        <title>Complete genome sequence of Pseudomonas taiwanensis CC, a plant growth-promoting and biotite-weathering strain.</title>
        <authorList>
            <person name="Cheng C."/>
        </authorList>
    </citation>
    <scope>NUCLEOTIDE SEQUENCE [LARGE SCALE GENOMIC DNA]</scope>
    <source>
        <strain evidence="10">WRS8</strain>
    </source>
</reference>
<evidence type="ECO:0000256" key="4">
    <source>
        <dbReference type="ARBA" id="ARBA00022777"/>
    </source>
</evidence>
<evidence type="ECO:0000256" key="1">
    <source>
        <dbReference type="ARBA" id="ARBA00004496"/>
    </source>
</evidence>
<evidence type="ECO:0000256" key="8">
    <source>
        <dbReference type="ARBA" id="ARBA00040505"/>
    </source>
</evidence>
<dbReference type="PANTHER" id="PTHR21064:SF1">
    <property type="entry name" value="HYDROXYLYSINE KINASE"/>
    <property type="match status" value="1"/>
</dbReference>
<evidence type="ECO:0000256" key="6">
    <source>
        <dbReference type="ARBA" id="ARBA00037368"/>
    </source>
</evidence>
<feature type="domain" description="Aminoglycoside phosphotransferase" evidence="9">
    <location>
        <begin position="48"/>
        <end position="276"/>
    </location>
</feature>
<dbReference type="Gene3D" id="3.90.1200.10">
    <property type="match status" value="1"/>
</dbReference>
<dbReference type="InterPro" id="IPR050249">
    <property type="entry name" value="Pseudomonas-type_ThrB"/>
</dbReference>
<evidence type="ECO:0000256" key="5">
    <source>
        <dbReference type="ARBA" id="ARBA00036820"/>
    </source>
</evidence>
<dbReference type="PANTHER" id="PTHR21064">
    <property type="entry name" value="AMINOGLYCOSIDE PHOSPHOTRANSFERASE DOMAIN-CONTAINING PROTEIN-RELATED"/>
    <property type="match status" value="1"/>
</dbReference>
<dbReference type="Pfam" id="PF01636">
    <property type="entry name" value="APH"/>
    <property type="match status" value="1"/>
</dbReference>
<dbReference type="SUPFAM" id="SSF56112">
    <property type="entry name" value="Protein kinase-like (PK-like)"/>
    <property type="match status" value="1"/>
</dbReference>
<protein>
    <recommendedName>
        <fullName evidence="8">Hydroxylysine kinase</fullName>
        <ecNumber evidence="7">2.7.1.81</ecNumber>
    </recommendedName>
</protein>
<accession>A0A7L9GAT8</accession>
<keyword evidence="11" id="KW-1185">Reference proteome</keyword>
<dbReference type="EMBL" id="CP062699">
    <property type="protein sequence ID" value="QOJ89546.1"/>
    <property type="molecule type" value="Genomic_DNA"/>
</dbReference>
<dbReference type="Proteomes" id="UP000593847">
    <property type="component" value="Chromosome"/>
</dbReference>
<evidence type="ECO:0000313" key="11">
    <source>
        <dbReference type="Proteomes" id="UP000593847"/>
    </source>
</evidence>
<comment type="function">
    <text evidence="6">Catalyzes the GTP-dependent phosphorylation of 5-hydroxy-L-lysine.</text>
</comment>
<dbReference type="InterPro" id="IPR011009">
    <property type="entry name" value="Kinase-like_dom_sf"/>
</dbReference>
<evidence type="ECO:0000313" key="10">
    <source>
        <dbReference type="EMBL" id="QOJ89546.1"/>
    </source>
</evidence>
<dbReference type="GO" id="GO:0005737">
    <property type="term" value="C:cytoplasm"/>
    <property type="evidence" value="ECO:0007669"/>
    <property type="project" value="UniProtKB-SubCell"/>
</dbReference>
<dbReference type="RefSeq" id="WP_192907339.1">
    <property type="nucleotide sequence ID" value="NZ_CP062699.1"/>
</dbReference>
<dbReference type="AlphaFoldDB" id="A0A7L9GAT8"/>
<evidence type="ECO:0000256" key="2">
    <source>
        <dbReference type="ARBA" id="ARBA00022490"/>
    </source>
</evidence>
<dbReference type="GO" id="GO:0047992">
    <property type="term" value="F:hydroxylysine kinase activity"/>
    <property type="evidence" value="ECO:0007669"/>
    <property type="project" value="UniProtKB-EC"/>
</dbReference>
<evidence type="ECO:0000259" key="9">
    <source>
        <dbReference type="Pfam" id="PF01636"/>
    </source>
</evidence>
<dbReference type="InterPro" id="IPR002575">
    <property type="entry name" value="Aminoglycoside_PTrfase"/>
</dbReference>
<name>A0A7L9GAT8_9PSED</name>
<organism evidence="10 11">
    <name type="scientific">Pseudomonas taiwanensis</name>
    <dbReference type="NCBI Taxonomy" id="470150"/>
    <lineage>
        <taxon>Bacteria</taxon>
        <taxon>Pseudomonadati</taxon>
        <taxon>Pseudomonadota</taxon>
        <taxon>Gammaproteobacteria</taxon>
        <taxon>Pseudomonadales</taxon>
        <taxon>Pseudomonadaceae</taxon>
        <taxon>Pseudomonas</taxon>
    </lineage>
</organism>
<keyword evidence="2" id="KW-0963">Cytoplasm</keyword>
<evidence type="ECO:0000256" key="7">
    <source>
        <dbReference type="ARBA" id="ARBA00038873"/>
    </source>
</evidence>
<dbReference type="KEGG" id="ptai:ICN73_16920"/>
<gene>
    <name evidence="10" type="ORF">ICN73_16920</name>
</gene>
<comment type="catalytic activity">
    <reaction evidence="5">
        <text>(5R)-5-hydroxy-L-lysine + GTP = (5R)-5-phosphooxy-L-lysine + GDP + H(+)</text>
        <dbReference type="Rhea" id="RHEA:19049"/>
        <dbReference type="ChEBI" id="CHEBI:15378"/>
        <dbReference type="ChEBI" id="CHEBI:37565"/>
        <dbReference type="ChEBI" id="CHEBI:57882"/>
        <dbReference type="ChEBI" id="CHEBI:58189"/>
        <dbReference type="ChEBI" id="CHEBI:58357"/>
        <dbReference type="EC" id="2.7.1.81"/>
    </reaction>
</comment>